<comment type="caution">
    <text evidence="2">The sequence shown here is derived from an EMBL/GenBank/DDBJ whole genome shotgun (WGS) entry which is preliminary data.</text>
</comment>
<dbReference type="OrthoDB" id="342740at2759"/>
<protein>
    <submittedName>
        <fullName evidence="2">Uncharacterized protein</fullName>
    </submittedName>
</protein>
<evidence type="ECO:0000313" key="2">
    <source>
        <dbReference type="EMBL" id="OII76723.1"/>
    </source>
</evidence>
<gene>
    <name evidence="2" type="ORF">cand_027440</name>
</gene>
<accession>A0A1J4MTF7</accession>
<feature type="coiled-coil region" evidence="1">
    <location>
        <begin position="423"/>
        <end position="457"/>
    </location>
</feature>
<evidence type="ECO:0000256" key="1">
    <source>
        <dbReference type="SAM" id="Coils"/>
    </source>
</evidence>
<evidence type="ECO:0000313" key="3">
    <source>
        <dbReference type="Proteomes" id="UP000186804"/>
    </source>
</evidence>
<feature type="coiled-coil region" evidence="1">
    <location>
        <begin position="240"/>
        <end position="291"/>
    </location>
</feature>
<name>A0A1J4MTF7_9CRYT</name>
<proteinExistence type="predicted"/>
<organism evidence="2 3">
    <name type="scientific">Cryptosporidium andersoni</name>
    <dbReference type="NCBI Taxonomy" id="117008"/>
    <lineage>
        <taxon>Eukaryota</taxon>
        <taxon>Sar</taxon>
        <taxon>Alveolata</taxon>
        <taxon>Apicomplexa</taxon>
        <taxon>Conoidasida</taxon>
        <taxon>Coccidia</taxon>
        <taxon>Eucoccidiorida</taxon>
        <taxon>Eimeriorina</taxon>
        <taxon>Cryptosporidiidae</taxon>
        <taxon>Cryptosporidium</taxon>
    </lineage>
</organism>
<dbReference type="EMBL" id="LRBS01000052">
    <property type="protein sequence ID" value="OII76723.1"/>
    <property type="molecule type" value="Genomic_DNA"/>
</dbReference>
<dbReference type="Proteomes" id="UP000186804">
    <property type="component" value="Unassembled WGS sequence"/>
</dbReference>
<keyword evidence="3" id="KW-1185">Reference proteome</keyword>
<dbReference type="AlphaFoldDB" id="A0A1J4MTF7"/>
<sequence>MLNTKISKYFQDYVNSRSLTSTETKEIFLKVEYIMRCNEKVKKLLDCSREMKNNYLEYDIKRWDIIKEEYKKYRENILSNTKKKYLEFELSVPQYAENVRKISEKIENHKKMLRNEDTNLQNLTMEETFKKEEYDRMEILNNEEEKLIEELTEKYEQLENEINIIKLSTVAYESSCRVHEKMLHEKEVSLKELEDSIKCIVDLVSEEGSAILLLTSNCTRLEELRQSMIRDFGVEEKKLIKKQKQKMNQLEKCNIRIENNIKKMSKLKIQKEKYETRRKQLNSIVSEISENIEKESKRLKEICNSIDLVNLNINSENGNIKELTKCLEIEDQSNSRLLFTSQNIGVIIDNYSNRNDNLNKNGNFNSLENLIEAISARRMQLDFRKRGLSEEYENIILKINKITEDEKNKLDEKHRVYEKIANAKQINYNLLEKQRSLSNLEEKLQQQKNVMDNLKVKYDMILSKEGSYRRELTELN</sequence>
<keyword evidence="1" id="KW-0175">Coiled coil</keyword>
<dbReference type="VEuPathDB" id="CryptoDB:cand_027440"/>
<dbReference type="RefSeq" id="XP_067068569.1">
    <property type="nucleotide sequence ID" value="XM_067212972.1"/>
</dbReference>
<feature type="coiled-coil region" evidence="1">
    <location>
        <begin position="96"/>
        <end position="168"/>
    </location>
</feature>
<dbReference type="GeneID" id="92366928"/>
<reference evidence="2 3" key="1">
    <citation type="submission" date="2016-10" db="EMBL/GenBank/DDBJ databases">
        <title>Reductive evolution of mitochondrial metabolism and differential evolution of invasion-related proteins in Cryptosporidium.</title>
        <authorList>
            <person name="Liu S."/>
            <person name="Roellig D.M."/>
            <person name="Guo Y."/>
            <person name="Li N."/>
            <person name="Frace M.A."/>
            <person name="Tang K."/>
            <person name="Zhang L."/>
            <person name="Feng Y."/>
            <person name="Xiao L."/>
        </authorList>
    </citation>
    <scope>NUCLEOTIDE SEQUENCE [LARGE SCALE GENOMIC DNA]</scope>
    <source>
        <strain evidence="2">30847</strain>
    </source>
</reference>